<dbReference type="GO" id="GO:0055037">
    <property type="term" value="C:recycling endosome"/>
    <property type="evidence" value="ECO:0007669"/>
    <property type="project" value="TreeGrafter"/>
</dbReference>
<accession>A0A1G4IDR6</accession>
<dbReference type="Proteomes" id="UP000195570">
    <property type="component" value="Unassembled WGS sequence"/>
</dbReference>
<dbReference type="VEuPathDB" id="TriTrypDB:TEOVI_000199200"/>
<feature type="region of interest" description="Disordered" evidence="1">
    <location>
        <begin position="463"/>
        <end position="483"/>
    </location>
</feature>
<comment type="caution">
    <text evidence="2">The sequence shown here is derived from an EMBL/GenBank/DDBJ whole genome shotgun (WGS) entry which is preliminary data.</text>
</comment>
<evidence type="ECO:0000313" key="3">
    <source>
        <dbReference type="Proteomes" id="UP000195570"/>
    </source>
</evidence>
<organism evidence="2 3">
    <name type="scientific">Trypanosoma equiperdum</name>
    <dbReference type="NCBI Taxonomy" id="5694"/>
    <lineage>
        <taxon>Eukaryota</taxon>
        <taxon>Discoba</taxon>
        <taxon>Euglenozoa</taxon>
        <taxon>Kinetoplastea</taxon>
        <taxon>Metakinetoplastina</taxon>
        <taxon>Trypanosomatida</taxon>
        <taxon>Trypanosomatidae</taxon>
        <taxon>Trypanosoma</taxon>
    </lineage>
</organism>
<dbReference type="PANTHER" id="PTHR13677">
    <property type="entry name" value="LD41638P"/>
    <property type="match status" value="1"/>
</dbReference>
<dbReference type="RefSeq" id="XP_067081234.1">
    <property type="nucleotide sequence ID" value="XM_067225133.1"/>
</dbReference>
<sequence>MPSSQWVICLVSIRFDIDIGPVVDHVAPHDVLTEEGKRLLTQASFPDCNPEYGHDLIFYFQMKEDSLGASNTHRKDAEGSRNGANTSVSTTVKDPTLRTLTSATNIYGATYFRQKNDASVPRGYVQQAFVLLSRLPYLVVHELILRVVAPRLCQCCPFSPDTEVKPVLSALSAVPFTAFELDPLFNPTQWSQEGVLERALEEIGGWPTPHPHVQYDVTLLGQSFSFITVTRRLQALGVQRPVGPRRHVMNLDGRVVFLGNKHQSMCEYSMLPLYTLLNEHLSNLTRIWELILSHEPLFIWSNTPSMASGAAIAVVSLIEPVVYNGLLRPYLTVQDESFAYLSQLGKAEPFSRSDSVVVASTNPFFFRAFDGWRNRLTVMDRLARSSGSAKVVGGETVGSGNDSDPAVHDDNTVPVVSRQNSGSACPSPIPDGNPSGCIPSPVSPFVLTYESFHPTLTAAKKSVARSASPSQRAHTALPSARGASSFTSPFSFLVDHRTQTAVLLRRLEQASHLNAEAQLAMLNMHNLDACGCSDDNVADGSEGGVGAVGSGDHGGGANNLRQFFQHNIADDIVRKFFVTLTQEFLMPVRAWFQVATSNFNLFHLCDPAIYAALSSESFLQFLKNSREGIPSFLSHHPYKKYSGMYKRFARGCLFQSFLLKLVDTKIRRELEELQLDVWAAEYTTERERVEMIVSLLKLVEREVAHSLDPDVVFVTSAVSLLVGMATYVSESLRDELMAAISRLKP</sequence>
<dbReference type="AlphaFoldDB" id="A0A1G4IDR6"/>
<dbReference type="PANTHER" id="PTHR13677:SF0">
    <property type="entry name" value="LD41638P"/>
    <property type="match status" value="1"/>
</dbReference>
<protein>
    <recommendedName>
        <fullName evidence="4">UDENN domain-containing protein</fullName>
    </recommendedName>
</protein>
<name>A0A1G4IDR6_TRYEQ</name>
<feature type="region of interest" description="Disordered" evidence="1">
    <location>
        <begin position="70"/>
        <end position="91"/>
    </location>
</feature>
<proteinExistence type="predicted"/>
<dbReference type="GO" id="GO:0005085">
    <property type="term" value="F:guanyl-nucleotide exchange factor activity"/>
    <property type="evidence" value="ECO:0007669"/>
    <property type="project" value="InterPro"/>
</dbReference>
<evidence type="ECO:0000313" key="2">
    <source>
        <dbReference type="EMBL" id="SCU70419.1"/>
    </source>
</evidence>
<dbReference type="InterPro" id="IPR024224">
    <property type="entry name" value="DENND6"/>
</dbReference>
<reference evidence="2" key="1">
    <citation type="submission" date="2016-09" db="EMBL/GenBank/DDBJ databases">
        <authorList>
            <person name="Hebert L."/>
            <person name="Moumen B."/>
        </authorList>
    </citation>
    <scope>NUCLEOTIDE SEQUENCE [LARGE SCALE GENOMIC DNA]</scope>
    <source>
        <strain evidence="2">OVI</strain>
    </source>
</reference>
<keyword evidence="3" id="KW-1185">Reference proteome</keyword>
<dbReference type="EMBL" id="CZPT02001439">
    <property type="protein sequence ID" value="SCU70419.1"/>
    <property type="molecule type" value="Genomic_DNA"/>
</dbReference>
<feature type="compositionally biased region" description="Polar residues" evidence="1">
    <location>
        <begin position="82"/>
        <end position="91"/>
    </location>
</feature>
<gene>
    <name evidence="2" type="ORF">TEOVI_000199200</name>
</gene>
<dbReference type="GeneID" id="92375932"/>
<evidence type="ECO:0008006" key="4">
    <source>
        <dbReference type="Google" id="ProtNLM"/>
    </source>
</evidence>
<evidence type="ECO:0000256" key="1">
    <source>
        <dbReference type="SAM" id="MobiDB-lite"/>
    </source>
</evidence>